<evidence type="ECO:0000259" key="1">
    <source>
        <dbReference type="Pfam" id="PF00975"/>
    </source>
</evidence>
<dbReference type="EMBL" id="MLYP01000072">
    <property type="protein sequence ID" value="OIJ86696.1"/>
    <property type="molecule type" value="Genomic_DNA"/>
</dbReference>
<dbReference type="Gene3D" id="3.40.50.1820">
    <property type="entry name" value="alpha/beta hydrolase"/>
    <property type="match status" value="1"/>
</dbReference>
<proteinExistence type="predicted"/>
<sequence length="271" mass="29144">MIEPSADSLVPLRATGSLSPLHCVHPVSGSPYCYAGLTGELDADRPVFGFEAPGFDGVLEPAGSIRKLAELHTATLRATRPHGPYRLLGWSLGGVVAYEMARLLSAAAEEVPLLVIVDAAVPQSAPLPPEETLARYFLYDFLGVTSDRAPGVDKAASGLPPGAQPLELFTAVEREGVVPEEFDAEFLLERYALFRTHVSALRQHPLEGVHHGPAVVIKAAESDDRLLDWSPHLSRLTEYTVLGDHHSIWQGEGLTAIGHIVNQALREVTSA</sequence>
<dbReference type="STRING" id="1428652.BIV24_25915"/>
<gene>
    <name evidence="2" type="ORF">BIV24_25915</name>
</gene>
<dbReference type="Pfam" id="PF00975">
    <property type="entry name" value="Thioesterase"/>
    <property type="match status" value="1"/>
</dbReference>
<dbReference type="OrthoDB" id="2472181at2"/>
<dbReference type="RefSeq" id="WP_071368861.1">
    <property type="nucleotide sequence ID" value="NZ_MLYP01000072.1"/>
</dbReference>
<comment type="caution">
    <text evidence="2">The sequence shown here is derived from an EMBL/GenBank/DDBJ whole genome shotgun (WGS) entry which is preliminary data.</text>
</comment>
<reference evidence="2 3" key="1">
    <citation type="submission" date="2016-10" db="EMBL/GenBank/DDBJ databases">
        <title>Genome sequence of Streptomyces sp. MUSC 93.</title>
        <authorList>
            <person name="Lee L.-H."/>
            <person name="Ser H.-L."/>
            <person name="Law J.W.-F."/>
        </authorList>
    </citation>
    <scope>NUCLEOTIDE SEQUENCE [LARGE SCALE GENOMIC DNA]</scope>
    <source>
        <strain evidence="2 3">MUSC 93</strain>
    </source>
</reference>
<dbReference type="SUPFAM" id="SSF53474">
    <property type="entry name" value="alpha/beta-Hydrolases"/>
    <property type="match status" value="1"/>
</dbReference>
<organism evidence="2 3">
    <name type="scientific">Streptomyces colonosanans</name>
    <dbReference type="NCBI Taxonomy" id="1428652"/>
    <lineage>
        <taxon>Bacteria</taxon>
        <taxon>Bacillati</taxon>
        <taxon>Actinomycetota</taxon>
        <taxon>Actinomycetes</taxon>
        <taxon>Kitasatosporales</taxon>
        <taxon>Streptomycetaceae</taxon>
        <taxon>Streptomyces</taxon>
    </lineage>
</organism>
<feature type="domain" description="Thioesterase" evidence="1">
    <location>
        <begin position="20"/>
        <end position="124"/>
    </location>
</feature>
<protein>
    <submittedName>
        <fullName evidence="2">Non-ribosomal peptide synthetase</fullName>
    </submittedName>
</protein>
<accession>A0A1S2NZJ3</accession>
<dbReference type="InterPro" id="IPR029058">
    <property type="entry name" value="AB_hydrolase_fold"/>
</dbReference>
<dbReference type="AlphaFoldDB" id="A0A1S2NZJ3"/>
<evidence type="ECO:0000313" key="3">
    <source>
        <dbReference type="Proteomes" id="UP000179935"/>
    </source>
</evidence>
<evidence type="ECO:0000313" key="2">
    <source>
        <dbReference type="EMBL" id="OIJ86696.1"/>
    </source>
</evidence>
<dbReference type="InterPro" id="IPR001031">
    <property type="entry name" value="Thioesterase"/>
</dbReference>
<dbReference type="Proteomes" id="UP000179935">
    <property type="component" value="Unassembled WGS sequence"/>
</dbReference>
<name>A0A1S2NZJ3_9ACTN</name>
<keyword evidence="3" id="KW-1185">Reference proteome</keyword>